<comment type="similarity">
    <text evidence="8">Belongs to the NqrDE/RnfAE family.</text>
</comment>
<organism evidence="11 12">
    <name type="scientific">Dielma fastidiosa</name>
    <dbReference type="NCBI Taxonomy" id="1034346"/>
    <lineage>
        <taxon>Bacteria</taxon>
        <taxon>Bacillati</taxon>
        <taxon>Bacillota</taxon>
        <taxon>Erysipelotrichia</taxon>
        <taxon>Erysipelotrichales</taxon>
        <taxon>Erysipelotrichaceae</taxon>
        <taxon>Dielma</taxon>
    </lineage>
</organism>
<comment type="function">
    <text evidence="8">Part of a membrane-bound complex that couples electron transfer with translocation of ions across the membrane.</text>
</comment>
<evidence type="ECO:0000313" key="11">
    <source>
        <dbReference type="EMBL" id="PXX77369.1"/>
    </source>
</evidence>
<accession>A0A318KI04</accession>
<dbReference type="Proteomes" id="UP000247612">
    <property type="component" value="Unassembled WGS sequence"/>
</dbReference>
<keyword evidence="3 8" id="KW-0812">Transmembrane</keyword>
<keyword evidence="12" id="KW-1185">Reference proteome</keyword>
<dbReference type="NCBIfam" id="TIGR01948">
    <property type="entry name" value="rnfE"/>
    <property type="match status" value="1"/>
</dbReference>
<dbReference type="InterPro" id="IPR007329">
    <property type="entry name" value="FMN-bd"/>
</dbReference>
<keyword evidence="7 8" id="KW-0472">Membrane</keyword>
<dbReference type="EC" id="7.-.-.-" evidence="8"/>
<dbReference type="PANTHER" id="PTHR30586:SF0">
    <property type="entry name" value="ION-TRANSLOCATING OXIDOREDUCTASE COMPLEX SUBUNIT E"/>
    <property type="match status" value="1"/>
</dbReference>
<feature type="region of interest" description="Disordered" evidence="9">
    <location>
        <begin position="242"/>
        <end position="264"/>
    </location>
</feature>
<evidence type="ECO:0000256" key="9">
    <source>
        <dbReference type="SAM" id="MobiDB-lite"/>
    </source>
</evidence>
<evidence type="ECO:0000256" key="3">
    <source>
        <dbReference type="ARBA" id="ARBA00022692"/>
    </source>
</evidence>
<evidence type="ECO:0000256" key="4">
    <source>
        <dbReference type="ARBA" id="ARBA00022967"/>
    </source>
</evidence>
<evidence type="ECO:0000256" key="2">
    <source>
        <dbReference type="ARBA" id="ARBA00022448"/>
    </source>
</evidence>
<dbReference type="NCBIfam" id="NF009070">
    <property type="entry name" value="PRK12405.1"/>
    <property type="match status" value="1"/>
</dbReference>
<comment type="caution">
    <text evidence="11">The sequence shown here is derived from an EMBL/GenBank/DDBJ whole genome shotgun (WGS) entry which is preliminary data.</text>
</comment>
<dbReference type="GO" id="GO:0010181">
    <property type="term" value="F:FMN binding"/>
    <property type="evidence" value="ECO:0007669"/>
    <property type="project" value="InterPro"/>
</dbReference>
<dbReference type="SMART" id="SM00900">
    <property type="entry name" value="FMN_bind"/>
    <property type="match status" value="1"/>
</dbReference>
<feature type="transmembrane region" description="Helical" evidence="8">
    <location>
        <begin position="70"/>
        <end position="90"/>
    </location>
</feature>
<comment type="caution">
    <text evidence="8">Lacks conserved residue(s) required for the propagation of feature annotation.</text>
</comment>
<dbReference type="GO" id="GO:0012505">
    <property type="term" value="C:endomembrane system"/>
    <property type="evidence" value="ECO:0007669"/>
    <property type="project" value="UniProtKB-SubCell"/>
</dbReference>
<evidence type="ECO:0000256" key="1">
    <source>
        <dbReference type="ARBA" id="ARBA00004127"/>
    </source>
</evidence>
<feature type="transmembrane region" description="Helical" evidence="8">
    <location>
        <begin position="178"/>
        <end position="200"/>
    </location>
</feature>
<dbReference type="GO" id="GO:0005886">
    <property type="term" value="C:plasma membrane"/>
    <property type="evidence" value="ECO:0007669"/>
    <property type="project" value="UniProtKB-SubCell"/>
</dbReference>
<comment type="subunit">
    <text evidence="8">The complex is composed of six subunits: RnfA, RnfB, RnfC, RnfD, RnfE and RnfG.</text>
</comment>
<dbReference type="PANTHER" id="PTHR30586">
    <property type="entry name" value="ELECTRON TRANSPORT COMPLEX PROTEIN RNFE"/>
    <property type="match status" value="1"/>
</dbReference>
<feature type="domain" description="FMN-binding" evidence="10">
    <location>
        <begin position="287"/>
        <end position="364"/>
    </location>
</feature>
<dbReference type="EMBL" id="QJKH01000011">
    <property type="protein sequence ID" value="PXX77369.1"/>
    <property type="molecule type" value="Genomic_DNA"/>
</dbReference>
<sequence length="366" mass="38671">MERLENFKAGFIRENPIFGLYLGCCSALAISTTLNNAIGMGVAVILVTIMSNVIISAIRKITPDEIRIPVYIVVIATLVKIIQMLVQAYATDLYTALGIFLPLIVVNCIILGRAEAFASKNGLLDSALDGLGMGLGYTFGLLAMSTIRQLLATGMLSFANPFNPTQIFFQAEFFPAEYTISLFKDPIGAFITFACLAAALNAYKASKNKKNWGIGLGVVVLALVAVIAVRGEFNVNTAVEAETPVEPDNSEPVNGGETATGILSESSENGETTYIVSAPGFTATTGGAENTFKIVVDEASGSVKSVEIDTFADTPGIGDAINNVEFFNQFEGLASSDFEVDVQSGATFSSDSVTKAVKTVLESLGK</sequence>
<keyword evidence="6 8" id="KW-1133">Transmembrane helix</keyword>
<evidence type="ECO:0000256" key="8">
    <source>
        <dbReference type="HAMAP-Rule" id="MF_00478"/>
    </source>
</evidence>
<keyword evidence="8" id="KW-1003">Cell membrane</keyword>
<dbReference type="AlphaFoldDB" id="A0A318KI04"/>
<name>A0A318KI04_9FIRM</name>
<evidence type="ECO:0000256" key="6">
    <source>
        <dbReference type="ARBA" id="ARBA00022989"/>
    </source>
</evidence>
<keyword evidence="4 8" id="KW-1278">Translocase</keyword>
<evidence type="ECO:0000259" key="10">
    <source>
        <dbReference type="SMART" id="SM00900"/>
    </source>
</evidence>
<evidence type="ECO:0000313" key="12">
    <source>
        <dbReference type="Proteomes" id="UP000247612"/>
    </source>
</evidence>
<dbReference type="InterPro" id="IPR003667">
    <property type="entry name" value="NqrDE/RnfAE"/>
</dbReference>
<reference evidence="11 12" key="1">
    <citation type="submission" date="2018-05" db="EMBL/GenBank/DDBJ databases">
        <title>Genomic Encyclopedia of Type Strains, Phase IV (KMG-IV): sequencing the most valuable type-strain genomes for metagenomic binning, comparative biology and taxonomic classification.</title>
        <authorList>
            <person name="Goeker M."/>
        </authorList>
    </citation>
    <scope>NUCLEOTIDE SEQUENCE [LARGE SCALE GENOMIC DNA]</scope>
    <source>
        <strain evidence="11 12">JC118</strain>
    </source>
</reference>
<feature type="transmembrane region" description="Helical" evidence="8">
    <location>
        <begin position="96"/>
        <end position="114"/>
    </location>
</feature>
<comment type="subcellular location">
    <subcellularLocation>
        <location evidence="8">Cell membrane</location>
        <topology evidence="8">Multi-pass membrane protein</topology>
    </subcellularLocation>
    <subcellularLocation>
        <location evidence="1">Endomembrane system</location>
        <topology evidence="1">Multi-pass membrane protein</topology>
    </subcellularLocation>
</comment>
<dbReference type="Pfam" id="PF04205">
    <property type="entry name" value="FMN_bind"/>
    <property type="match status" value="1"/>
</dbReference>
<feature type="transmembrane region" description="Helical" evidence="8">
    <location>
        <begin position="12"/>
        <end position="31"/>
    </location>
</feature>
<evidence type="ECO:0000256" key="7">
    <source>
        <dbReference type="ARBA" id="ARBA00023136"/>
    </source>
</evidence>
<keyword evidence="2 8" id="KW-0813">Transport</keyword>
<dbReference type="HAMAP" id="MF_00478">
    <property type="entry name" value="RsxE_RnfE"/>
    <property type="match status" value="1"/>
</dbReference>
<protein>
    <recommendedName>
        <fullName evidence="8">Ion-translocating oxidoreductase complex subunit E</fullName>
        <ecNumber evidence="8">7.-.-.-</ecNumber>
    </recommendedName>
    <alternativeName>
        <fullName evidence="8">Rnf electron transport complex subunit E</fullName>
    </alternativeName>
</protein>
<dbReference type="InterPro" id="IPR010968">
    <property type="entry name" value="RnfE"/>
</dbReference>
<evidence type="ECO:0000256" key="5">
    <source>
        <dbReference type="ARBA" id="ARBA00022982"/>
    </source>
</evidence>
<gene>
    <name evidence="8" type="primary">rnfE</name>
    <name evidence="11" type="ORF">DES51_111121</name>
</gene>
<proteinExistence type="inferred from homology"/>
<feature type="transmembrane region" description="Helical" evidence="8">
    <location>
        <begin position="37"/>
        <end position="58"/>
    </location>
</feature>
<keyword evidence="5 8" id="KW-0249">Electron transport</keyword>
<dbReference type="Pfam" id="PF02508">
    <property type="entry name" value="Rnf-Nqr"/>
    <property type="match status" value="1"/>
</dbReference>
<feature type="transmembrane region" description="Helical" evidence="8">
    <location>
        <begin position="135"/>
        <end position="158"/>
    </location>
</feature>
<feature type="transmembrane region" description="Helical" evidence="8">
    <location>
        <begin position="212"/>
        <end position="229"/>
    </location>
</feature>
<dbReference type="GO" id="GO:0022900">
    <property type="term" value="P:electron transport chain"/>
    <property type="evidence" value="ECO:0007669"/>
    <property type="project" value="UniProtKB-UniRule"/>
</dbReference>
<dbReference type="STRING" id="1034346.GCA_000313565_03285"/>